<dbReference type="InterPro" id="IPR029063">
    <property type="entry name" value="SAM-dependent_MTases_sf"/>
</dbReference>
<gene>
    <name evidence="2" type="ORF">GCM10022247_72150</name>
</gene>
<dbReference type="Gene3D" id="3.40.50.150">
    <property type="entry name" value="Vaccinia Virus protein VP39"/>
    <property type="match status" value="1"/>
</dbReference>
<evidence type="ECO:0000313" key="3">
    <source>
        <dbReference type="Proteomes" id="UP001501747"/>
    </source>
</evidence>
<protein>
    <submittedName>
        <fullName evidence="2">Class I SAM-dependent methyltransferase</fullName>
    </submittedName>
</protein>
<dbReference type="SUPFAM" id="SSF53335">
    <property type="entry name" value="S-adenosyl-L-methionine-dependent methyltransferases"/>
    <property type="match status" value="1"/>
</dbReference>
<dbReference type="GO" id="GO:0032259">
    <property type="term" value="P:methylation"/>
    <property type="evidence" value="ECO:0007669"/>
    <property type="project" value="UniProtKB-KW"/>
</dbReference>
<evidence type="ECO:0000313" key="2">
    <source>
        <dbReference type="EMBL" id="GAA4036027.1"/>
    </source>
</evidence>
<keyword evidence="2" id="KW-0489">Methyltransferase</keyword>
<evidence type="ECO:0000259" key="1">
    <source>
        <dbReference type="Pfam" id="PF08241"/>
    </source>
</evidence>
<dbReference type="EMBL" id="BAABAL010000027">
    <property type="protein sequence ID" value="GAA4036027.1"/>
    <property type="molecule type" value="Genomic_DNA"/>
</dbReference>
<keyword evidence="3" id="KW-1185">Reference proteome</keyword>
<accession>A0ABP7U525</accession>
<dbReference type="CDD" id="cd02440">
    <property type="entry name" value="AdoMet_MTases"/>
    <property type="match status" value="1"/>
</dbReference>
<dbReference type="Pfam" id="PF08241">
    <property type="entry name" value="Methyltransf_11"/>
    <property type="match status" value="1"/>
</dbReference>
<dbReference type="InterPro" id="IPR013216">
    <property type="entry name" value="Methyltransf_11"/>
</dbReference>
<dbReference type="PANTHER" id="PTHR43591">
    <property type="entry name" value="METHYLTRANSFERASE"/>
    <property type="match status" value="1"/>
</dbReference>
<dbReference type="Proteomes" id="UP001501747">
    <property type="component" value="Unassembled WGS sequence"/>
</dbReference>
<comment type="caution">
    <text evidence="2">The sequence shown here is derived from an EMBL/GenBank/DDBJ whole genome shotgun (WGS) entry which is preliminary data.</text>
</comment>
<sequence length="275" mass="29431">MPQTAEEFLKAFHDNNPGLQSVGVAASPTAKGRTSYEEFADRVGTPERVLDLGCADGALLEVFAGRGATTLAGIDLSGAELALARQRPALVKADVRVGRAQELPFEDSAFDAVVSHMALMLMTDVEQVVAEAARVLVPGGVLAVALGGGAVDGEGMELFLKLARPYFEAARAAERVMPRLGNRAIRTREGLDEVLTPAGFAPVSWDSIVLDQGGTPEKVWETNMSVFYDVTVLDEDQLAELRREFLDAARSLVLDGRLACGMRINFATTHRESSA</sequence>
<keyword evidence="2" id="KW-0808">Transferase</keyword>
<name>A0ABP7U525_9PSEU</name>
<dbReference type="GO" id="GO:0008168">
    <property type="term" value="F:methyltransferase activity"/>
    <property type="evidence" value="ECO:0007669"/>
    <property type="project" value="UniProtKB-KW"/>
</dbReference>
<reference evidence="3" key="1">
    <citation type="journal article" date="2019" name="Int. J. Syst. Evol. Microbiol.">
        <title>The Global Catalogue of Microorganisms (GCM) 10K type strain sequencing project: providing services to taxonomists for standard genome sequencing and annotation.</title>
        <authorList>
            <consortium name="The Broad Institute Genomics Platform"/>
            <consortium name="The Broad Institute Genome Sequencing Center for Infectious Disease"/>
            <person name="Wu L."/>
            <person name="Ma J."/>
        </authorList>
    </citation>
    <scope>NUCLEOTIDE SEQUENCE [LARGE SCALE GENOMIC DNA]</scope>
    <source>
        <strain evidence="3">JCM 17342</strain>
    </source>
</reference>
<organism evidence="2 3">
    <name type="scientific">Allokutzneria multivorans</name>
    <dbReference type="NCBI Taxonomy" id="1142134"/>
    <lineage>
        <taxon>Bacteria</taxon>
        <taxon>Bacillati</taxon>
        <taxon>Actinomycetota</taxon>
        <taxon>Actinomycetes</taxon>
        <taxon>Pseudonocardiales</taxon>
        <taxon>Pseudonocardiaceae</taxon>
        <taxon>Allokutzneria</taxon>
    </lineage>
</organism>
<feature type="domain" description="Methyltransferase type 11" evidence="1">
    <location>
        <begin position="50"/>
        <end position="143"/>
    </location>
</feature>
<proteinExistence type="predicted"/>